<comment type="caution">
    <text evidence="2">The sequence shown here is derived from an EMBL/GenBank/DDBJ whole genome shotgun (WGS) entry which is preliminary data.</text>
</comment>
<protein>
    <submittedName>
        <fullName evidence="2">AsmA-like protein</fullName>
    </submittedName>
</protein>
<name>A0A315ZD72_SEDFL</name>
<dbReference type="Proteomes" id="UP000245535">
    <property type="component" value="Unassembled WGS sequence"/>
</dbReference>
<organism evidence="2 3">
    <name type="scientific">Sediminitomix flava</name>
    <dbReference type="NCBI Taxonomy" id="379075"/>
    <lineage>
        <taxon>Bacteria</taxon>
        <taxon>Pseudomonadati</taxon>
        <taxon>Bacteroidota</taxon>
        <taxon>Cytophagia</taxon>
        <taxon>Cytophagales</taxon>
        <taxon>Flammeovirgaceae</taxon>
        <taxon>Sediminitomix</taxon>
    </lineage>
</organism>
<dbReference type="PANTHER" id="PTHR30441:SF8">
    <property type="entry name" value="DUF748 DOMAIN-CONTAINING PROTEIN"/>
    <property type="match status" value="1"/>
</dbReference>
<keyword evidence="3" id="KW-1185">Reference proteome</keyword>
<dbReference type="OrthoDB" id="596403at2"/>
<evidence type="ECO:0000313" key="3">
    <source>
        <dbReference type="Proteomes" id="UP000245535"/>
    </source>
</evidence>
<dbReference type="GO" id="GO:0005886">
    <property type="term" value="C:plasma membrane"/>
    <property type="evidence" value="ECO:0007669"/>
    <property type="project" value="TreeGrafter"/>
</dbReference>
<evidence type="ECO:0000259" key="1">
    <source>
        <dbReference type="Pfam" id="PF05170"/>
    </source>
</evidence>
<proteinExistence type="predicted"/>
<dbReference type="PANTHER" id="PTHR30441">
    <property type="entry name" value="DUF748 DOMAIN-CONTAINING PROTEIN"/>
    <property type="match status" value="1"/>
</dbReference>
<reference evidence="2 3" key="1">
    <citation type="submission" date="2018-03" db="EMBL/GenBank/DDBJ databases">
        <title>Genomic Encyclopedia of Archaeal and Bacterial Type Strains, Phase II (KMG-II): from individual species to whole genera.</title>
        <authorList>
            <person name="Goeker M."/>
        </authorList>
    </citation>
    <scope>NUCLEOTIDE SEQUENCE [LARGE SCALE GENOMIC DNA]</scope>
    <source>
        <strain evidence="2 3">DSM 28229</strain>
    </source>
</reference>
<evidence type="ECO:0000313" key="2">
    <source>
        <dbReference type="EMBL" id="PWJ42654.1"/>
    </source>
</evidence>
<dbReference type="RefSeq" id="WP_109616787.1">
    <property type="nucleotide sequence ID" value="NZ_QGDO01000002.1"/>
</dbReference>
<gene>
    <name evidence="2" type="ORF">BC781_102198</name>
</gene>
<dbReference type="InterPro" id="IPR052894">
    <property type="entry name" value="AsmA-related"/>
</dbReference>
<dbReference type="GO" id="GO:0090313">
    <property type="term" value="P:regulation of protein targeting to membrane"/>
    <property type="evidence" value="ECO:0007669"/>
    <property type="project" value="TreeGrafter"/>
</dbReference>
<dbReference type="Pfam" id="PF05170">
    <property type="entry name" value="AsmA"/>
    <property type="match status" value="1"/>
</dbReference>
<dbReference type="InterPro" id="IPR007844">
    <property type="entry name" value="AsmA"/>
</dbReference>
<dbReference type="AlphaFoldDB" id="A0A315ZD72"/>
<dbReference type="EMBL" id="QGDO01000002">
    <property type="protein sequence ID" value="PWJ42654.1"/>
    <property type="molecule type" value="Genomic_DNA"/>
</dbReference>
<accession>A0A315ZD72</accession>
<feature type="domain" description="AsmA" evidence="1">
    <location>
        <begin position="3"/>
        <end position="176"/>
    </location>
</feature>
<sequence length="845" mass="93662">MKKVFLIVFGLFCVVLLTLFIVPLLYKDKVVAMLQKELDKQLTAKIELKPENISLSLLRDFPSLSVLLEDFKIEGQDKFEGVNLLEIKTFALGMDVMSVVSGDEIVIDHIILEKPSVHVKVLEDGSANYDIMAETTDVPVEETPTEESTGSGPSIKIEKWSISEGVVRYEDPTMPVEVLLTDLNHSGGGSFSDNIFSMLTKTTIDKSTITFDGVSYFNESSVDANINLDIDLDKMHMTFKENYLKVNEFSIGADGWFEMPETGFEMDLRFGSKDNSFKSLLSIVPGMYKSDFKDLETSGDLKFGGEVKGVMDDNNMPAFNFALKVDNGYFHYPDLPSSVEKVFVDLKVDNKDGVPEHTDVDVNNFSLEVAKSPIKGSFHLKQLDAYSAMMQGAVDLAVIQTVFPMDSMSFSGNIDLDAKVDGYVSDESFEKLKASGKMEASKIKFESVDLPQGFGIEHAKITLSPSQIKLEDYKGNVGKSDLTITGFIDNYMGYALKDELLKSNLNVESQVLDLNEWMSEEETVATEEETTTEEVPDSLSMQVEALPSNISFVATAKAKTVKYTNLDLEDFTGRIELKDGVLSMKKLYFNLLGGAFQMDGKYDPRNTEKPLFDASFKIKQLSFKKSYESFVTVQKFSPIAKNIEGDFSADMNISGLLNGDYSPNYESLFGKGGLQVVQAQLKGVKALNSISELTNIKELNDPSIKDIDATGEIKNGKLYVDPFDVDVAGIKTNISGTNSIEGDIDYNIQMNLEGTSYSQYLPGVSSVKFKVSGTYDNPKIKPEYGDIASEVKKQISDETKKATSDALKDLQKQAADGDIDKDSLEKNLKKTGEDLLNNLFKKKKK</sequence>